<keyword evidence="2" id="KW-1185">Reference proteome</keyword>
<dbReference type="PaxDb" id="243275-TDE_1531"/>
<dbReference type="GeneID" id="2740893"/>
<dbReference type="AlphaFoldDB" id="Q73MH7"/>
<protein>
    <submittedName>
        <fullName evidence="1">Uncharacterized protein</fullName>
    </submittedName>
</protein>
<proteinExistence type="predicted"/>
<dbReference type="STRING" id="243275.TDE_1531"/>
<evidence type="ECO:0000313" key="2">
    <source>
        <dbReference type="Proteomes" id="UP000008212"/>
    </source>
</evidence>
<dbReference type="HOGENOM" id="CLU_1414620_0_0_12"/>
<evidence type="ECO:0000313" key="1">
    <source>
        <dbReference type="EMBL" id="AAS12048.1"/>
    </source>
</evidence>
<dbReference type="OrthoDB" id="9801921at2"/>
<accession>Q73MH7</accession>
<dbReference type="Proteomes" id="UP000008212">
    <property type="component" value="Chromosome"/>
</dbReference>
<sequence>MMDWNIPEKPSKFYSLQKRKEKLNNAFIWTEENKQKILDLNNHLCSLMDSLYDQVAKLKEIHDRFISEGKTEYSNYSIKGSILYAPDNENPALTKREIKMQEALDSFLKWELYQIFATGIPDCTGSTKMPNREYMDSDKKEYGCIDDIDDFQICKPLSIFLDTVSCFAIEDVLKITPKDFYTEAEVFLEYDR</sequence>
<name>Q73MH7_TREDE</name>
<dbReference type="RefSeq" id="WP_002679181.1">
    <property type="nucleotide sequence ID" value="NC_002967.9"/>
</dbReference>
<gene>
    <name evidence="1" type="ordered locus">TDE_1531</name>
</gene>
<reference evidence="1 2" key="1">
    <citation type="journal article" date="2004" name="Proc. Natl. Acad. Sci. U.S.A.">
        <title>Comparison of the genome of the oral pathogen Treponema denticola with other spirochete genomes.</title>
        <authorList>
            <person name="Seshadri R."/>
            <person name="Myers G.S."/>
            <person name="Tettelin H."/>
            <person name="Eisen J.A."/>
            <person name="Heidelberg J.F."/>
            <person name="Dodson R.J."/>
            <person name="Davidsen T.M."/>
            <person name="DeBoy R.T."/>
            <person name="Fouts D.E."/>
            <person name="Haft D.H."/>
            <person name="Selengut J."/>
            <person name="Ren Q."/>
            <person name="Brinkac L.M."/>
            <person name="Madupu R."/>
            <person name="Kolonay J."/>
            <person name="Durkin S.A."/>
            <person name="Daugherty S.C."/>
            <person name="Shetty J."/>
            <person name="Shvartsbeyn A."/>
            <person name="Gebregeorgis E."/>
            <person name="Geer K."/>
            <person name="Tsegaye G."/>
            <person name="Malek J."/>
            <person name="Ayodeji B."/>
            <person name="Shatsman S."/>
            <person name="McLeod M.P."/>
            <person name="Smajs D."/>
            <person name="Howell J.K."/>
            <person name="Pal S."/>
            <person name="Amin A."/>
            <person name="Vashisth P."/>
            <person name="McNeill T.Z."/>
            <person name="Xiang Q."/>
            <person name="Sodergren E."/>
            <person name="Baca E."/>
            <person name="Weinstock G.M."/>
            <person name="Norris S.J."/>
            <person name="Fraser C.M."/>
            <person name="Paulsen I.T."/>
        </authorList>
    </citation>
    <scope>NUCLEOTIDE SEQUENCE [LARGE SCALE GENOMIC DNA]</scope>
    <source>
        <strain evidence="2">ATCC 35405 / DSM 14222 / CIP 103919 / JCM 8153 / KCTC 15104</strain>
    </source>
</reference>
<organism evidence="1 2">
    <name type="scientific">Treponema denticola (strain ATCC 35405 / DSM 14222 / CIP 103919 / JCM 8153 / KCTC 15104)</name>
    <dbReference type="NCBI Taxonomy" id="243275"/>
    <lineage>
        <taxon>Bacteria</taxon>
        <taxon>Pseudomonadati</taxon>
        <taxon>Spirochaetota</taxon>
        <taxon>Spirochaetia</taxon>
        <taxon>Spirochaetales</taxon>
        <taxon>Treponemataceae</taxon>
        <taxon>Treponema</taxon>
    </lineage>
</organism>
<dbReference type="KEGG" id="tde:TDE_1531"/>
<dbReference type="PATRIC" id="fig|243275.7.peg.1468"/>
<dbReference type="EMBL" id="AE017226">
    <property type="protein sequence ID" value="AAS12048.1"/>
    <property type="molecule type" value="Genomic_DNA"/>
</dbReference>